<sequence length="66" mass="7461">MSAGDVVCTGWLIKSPPEKKLKRFVSRSVYQILVYVFQLQQQVMLIRGVLVSVCVWVCALQCGKMV</sequence>
<accession>Q4S8Q0</accession>
<proteinExistence type="predicted"/>
<protein>
    <submittedName>
        <fullName evidence="2">Chromosome 7 SCAF14703, whole genome shotgun sequence</fullName>
    </submittedName>
</protein>
<gene>
    <name evidence="2" type="ORF">GSTENG00022242001</name>
</gene>
<keyword evidence="1" id="KW-1133">Transmembrane helix</keyword>
<feature type="transmembrane region" description="Helical" evidence="1">
    <location>
        <begin position="44"/>
        <end position="63"/>
    </location>
</feature>
<evidence type="ECO:0000256" key="1">
    <source>
        <dbReference type="SAM" id="Phobius"/>
    </source>
</evidence>
<name>Q4S8Q0_TETNG</name>
<dbReference type="EMBL" id="CAAE01014703">
    <property type="protein sequence ID" value="CAG02982.1"/>
    <property type="molecule type" value="Genomic_DNA"/>
</dbReference>
<dbReference type="AlphaFoldDB" id="Q4S8Q0"/>
<reference evidence="2" key="1">
    <citation type="journal article" date="2004" name="Nature">
        <title>Genome duplication in the teleost fish Tetraodon nigroviridis reveals the early vertebrate proto-karyotype.</title>
        <authorList>
            <person name="Jaillon O."/>
            <person name="Aury J.-M."/>
            <person name="Brunet F."/>
            <person name="Petit J.-L."/>
            <person name="Stange-Thomann N."/>
            <person name="Mauceli E."/>
            <person name="Bouneau L."/>
            <person name="Fischer C."/>
            <person name="Ozouf-Costaz C."/>
            <person name="Bernot A."/>
            <person name="Nicaud S."/>
            <person name="Jaffe D."/>
            <person name="Fisher S."/>
            <person name="Lutfalla G."/>
            <person name="Dossat C."/>
            <person name="Segurens B."/>
            <person name="Dasilva C."/>
            <person name="Salanoubat M."/>
            <person name="Levy M."/>
            <person name="Boudet N."/>
            <person name="Castellano S."/>
            <person name="Anthouard V."/>
            <person name="Jubin C."/>
            <person name="Castelli V."/>
            <person name="Katinka M."/>
            <person name="Vacherie B."/>
            <person name="Biemont C."/>
            <person name="Skalli Z."/>
            <person name="Cattolico L."/>
            <person name="Poulain J."/>
            <person name="De Berardinis V."/>
            <person name="Cruaud C."/>
            <person name="Duprat S."/>
            <person name="Brottier P."/>
            <person name="Coutanceau J.-P."/>
            <person name="Gouzy J."/>
            <person name="Parra G."/>
            <person name="Lardier G."/>
            <person name="Chapple C."/>
            <person name="McKernan K.J."/>
            <person name="McEwan P."/>
            <person name="Bosak S."/>
            <person name="Kellis M."/>
            <person name="Volff J.-N."/>
            <person name="Guigo R."/>
            <person name="Zody M.C."/>
            <person name="Mesirov J."/>
            <person name="Lindblad-Toh K."/>
            <person name="Birren B."/>
            <person name="Nusbaum C."/>
            <person name="Kahn D."/>
            <person name="Robinson-Rechavi M."/>
            <person name="Laudet V."/>
            <person name="Schachter V."/>
            <person name="Quetier F."/>
            <person name="Saurin W."/>
            <person name="Scarpelli C."/>
            <person name="Wincker P."/>
            <person name="Lander E.S."/>
            <person name="Weissenbach J."/>
            <person name="Roest Crollius H."/>
        </authorList>
    </citation>
    <scope>NUCLEOTIDE SEQUENCE [LARGE SCALE GENOMIC DNA]</scope>
</reference>
<dbReference type="KEGG" id="tng:GSTEN00022242G001"/>
<evidence type="ECO:0000313" key="2">
    <source>
        <dbReference type="EMBL" id="CAG02982.1"/>
    </source>
</evidence>
<keyword evidence="1" id="KW-0812">Transmembrane</keyword>
<keyword evidence="1" id="KW-0472">Membrane</keyword>
<organism evidence="2">
    <name type="scientific">Tetraodon nigroviridis</name>
    <name type="common">Spotted green pufferfish</name>
    <name type="synonym">Chelonodon nigroviridis</name>
    <dbReference type="NCBI Taxonomy" id="99883"/>
    <lineage>
        <taxon>Eukaryota</taxon>
        <taxon>Metazoa</taxon>
        <taxon>Chordata</taxon>
        <taxon>Craniata</taxon>
        <taxon>Vertebrata</taxon>
        <taxon>Euteleostomi</taxon>
        <taxon>Actinopterygii</taxon>
        <taxon>Neopterygii</taxon>
        <taxon>Teleostei</taxon>
        <taxon>Neoteleostei</taxon>
        <taxon>Acanthomorphata</taxon>
        <taxon>Eupercaria</taxon>
        <taxon>Tetraodontiformes</taxon>
        <taxon>Tetradontoidea</taxon>
        <taxon>Tetraodontidae</taxon>
        <taxon>Tetraodon</taxon>
    </lineage>
</organism>
<dbReference type="OrthoDB" id="8961482at2759"/>
<reference evidence="2" key="2">
    <citation type="submission" date="2004-02" db="EMBL/GenBank/DDBJ databases">
        <authorList>
            <consortium name="Genoscope"/>
            <consortium name="Whitehead Institute Centre for Genome Research"/>
        </authorList>
    </citation>
    <scope>NUCLEOTIDE SEQUENCE</scope>
</reference>